<proteinExistence type="predicted"/>
<dbReference type="Gene3D" id="1.20.1270.60">
    <property type="entry name" value="Arfaptin homology (AH) domain/BAR domain"/>
    <property type="match status" value="1"/>
</dbReference>
<evidence type="ECO:0000259" key="1">
    <source>
        <dbReference type="Pfam" id="PF09325"/>
    </source>
</evidence>
<keyword evidence="3" id="KW-1185">Reference proteome</keyword>
<dbReference type="Proteomes" id="UP001470230">
    <property type="component" value="Unassembled WGS sequence"/>
</dbReference>
<name>A0ABR2LC54_9EUKA</name>
<accession>A0ABR2LC54</accession>
<organism evidence="2 3">
    <name type="scientific">Tritrichomonas musculus</name>
    <dbReference type="NCBI Taxonomy" id="1915356"/>
    <lineage>
        <taxon>Eukaryota</taxon>
        <taxon>Metamonada</taxon>
        <taxon>Parabasalia</taxon>
        <taxon>Tritrichomonadida</taxon>
        <taxon>Tritrichomonadidae</taxon>
        <taxon>Tritrichomonas</taxon>
    </lineage>
</organism>
<reference evidence="2 3" key="1">
    <citation type="submission" date="2024-04" db="EMBL/GenBank/DDBJ databases">
        <title>Tritrichomonas musculus Genome.</title>
        <authorList>
            <person name="Alves-Ferreira E."/>
            <person name="Grigg M."/>
            <person name="Lorenzi H."/>
            <person name="Galac M."/>
        </authorList>
    </citation>
    <scope>NUCLEOTIDE SEQUENCE [LARGE SCALE GENOMIC DNA]</scope>
    <source>
        <strain evidence="2 3">EAF2021</strain>
    </source>
</reference>
<dbReference type="InterPro" id="IPR015404">
    <property type="entry name" value="Vps5_C"/>
</dbReference>
<gene>
    <name evidence="2" type="ORF">M9Y10_002779</name>
</gene>
<comment type="caution">
    <text evidence="2">The sequence shown here is derived from an EMBL/GenBank/DDBJ whole genome shotgun (WGS) entry which is preliminary data.</text>
</comment>
<feature type="domain" description="Sorting nexin/Vps5-like C-terminal" evidence="1">
    <location>
        <begin position="102"/>
        <end position="201"/>
    </location>
</feature>
<protein>
    <recommendedName>
        <fullName evidence="1">Sorting nexin/Vps5-like C-terminal domain-containing protein</fullName>
    </recommendedName>
</protein>
<sequence>MFSFFRKFLSFPEYSDYLHAMSELNSKEKQMSQAIKAAFDALPGYNAMQKFELHDTYERITSCGVRLTKIMKNNQKNLEPYKDAYTTLTSIQSETAKWTTMRDNIKISADKSQAEADRAQQYLEKMRQSGCQEAQIQEAESSYDTAKRKAKMDFDSFNDTNKRVKEAVKPFQKEFLDEFRDTTINYLDQRIQCAKEIKELCIEFDEATNSFSDYDDGRNESYKEFINELEEEEKKIFGEVLPISNDYSD</sequence>
<dbReference type="Pfam" id="PF09325">
    <property type="entry name" value="Vps5"/>
    <property type="match status" value="1"/>
</dbReference>
<dbReference type="EMBL" id="JAPFFF010000001">
    <property type="protein sequence ID" value="KAK8900452.1"/>
    <property type="molecule type" value="Genomic_DNA"/>
</dbReference>
<dbReference type="InterPro" id="IPR027267">
    <property type="entry name" value="AH/BAR_dom_sf"/>
</dbReference>
<evidence type="ECO:0000313" key="2">
    <source>
        <dbReference type="EMBL" id="KAK8900452.1"/>
    </source>
</evidence>
<evidence type="ECO:0000313" key="3">
    <source>
        <dbReference type="Proteomes" id="UP001470230"/>
    </source>
</evidence>